<evidence type="ECO:0000256" key="1">
    <source>
        <dbReference type="ARBA" id="ARBA00001526"/>
    </source>
</evidence>
<dbReference type="Pfam" id="PF13354">
    <property type="entry name" value="Beta-lactamase2"/>
    <property type="match status" value="2"/>
</dbReference>
<dbReference type="AlphaFoldDB" id="A0A109ULH0"/>
<feature type="domain" description="Beta-lactamase class A catalytic" evidence="5">
    <location>
        <begin position="229"/>
        <end position="343"/>
    </location>
</feature>
<feature type="domain" description="Beta-lactamase class A catalytic" evidence="5">
    <location>
        <begin position="68"/>
        <end position="179"/>
    </location>
</feature>
<name>A0A109ULH0_9GAMM</name>
<dbReference type="Gene3D" id="3.40.710.10">
    <property type="entry name" value="DD-peptidase/beta-lactamase superfamily"/>
    <property type="match status" value="1"/>
</dbReference>
<keyword evidence="7" id="KW-1185">Reference proteome</keyword>
<evidence type="ECO:0000256" key="3">
    <source>
        <dbReference type="ARBA" id="ARBA00012865"/>
    </source>
</evidence>
<dbReference type="InterPro" id="IPR045155">
    <property type="entry name" value="Beta-lactam_cat"/>
</dbReference>
<dbReference type="PATRIC" id="fig|507626.3.peg.1437"/>
<gene>
    <name evidence="6" type="ORF">LOKO_01451</name>
</gene>
<comment type="similarity">
    <text evidence="2">Belongs to the class-A beta-lactamase family.</text>
</comment>
<dbReference type="GO" id="GO:0046677">
    <property type="term" value="P:response to antibiotic"/>
    <property type="evidence" value="ECO:0007669"/>
    <property type="project" value="InterPro"/>
</dbReference>
<comment type="catalytic activity">
    <reaction evidence="1">
        <text>a beta-lactam + H2O = a substituted beta-amino acid</text>
        <dbReference type="Rhea" id="RHEA:20401"/>
        <dbReference type="ChEBI" id="CHEBI:15377"/>
        <dbReference type="ChEBI" id="CHEBI:35627"/>
        <dbReference type="ChEBI" id="CHEBI:140347"/>
        <dbReference type="EC" id="3.5.2.6"/>
    </reaction>
</comment>
<dbReference type="GO" id="GO:0030655">
    <property type="term" value="P:beta-lactam antibiotic catabolic process"/>
    <property type="evidence" value="ECO:0007669"/>
    <property type="project" value="InterPro"/>
</dbReference>
<dbReference type="STRING" id="507626.LOKO_01451"/>
<proteinExistence type="inferred from homology"/>
<dbReference type="EC" id="3.5.2.6" evidence="3"/>
<dbReference type="KEGG" id="hco:LOKO_01451"/>
<protein>
    <recommendedName>
        <fullName evidence="3">beta-lactamase</fullName>
        <ecNumber evidence="3">3.5.2.6</ecNumber>
    </recommendedName>
</protein>
<dbReference type="OrthoDB" id="9784149at2"/>
<reference evidence="6 7" key="2">
    <citation type="submission" date="2016-02" db="EMBL/GenBank/DDBJ databases">
        <authorList>
            <person name="Wen L."/>
            <person name="He K."/>
            <person name="Yang H."/>
        </authorList>
    </citation>
    <scope>NUCLEOTIDE SEQUENCE [LARGE SCALE GENOMIC DNA]</scope>
    <source>
        <strain evidence="6 7">AGD 8-3</strain>
    </source>
</reference>
<accession>A0A109ULH0</accession>
<evidence type="ECO:0000259" key="5">
    <source>
        <dbReference type="Pfam" id="PF13354"/>
    </source>
</evidence>
<dbReference type="EMBL" id="CP014226">
    <property type="protein sequence ID" value="AMD00519.1"/>
    <property type="molecule type" value="Genomic_DNA"/>
</dbReference>
<dbReference type="InterPro" id="IPR000871">
    <property type="entry name" value="Beta-lactam_class-A"/>
</dbReference>
<dbReference type="SUPFAM" id="SSF56601">
    <property type="entry name" value="beta-lactamase/transpeptidase-like"/>
    <property type="match status" value="1"/>
</dbReference>
<evidence type="ECO:0000256" key="2">
    <source>
        <dbReference type="ARBA" id="ARBA00009009"/>
    </source>
</evidence>
<evidence type="ECO:0000313" key="6">
    <source>
        <dbReference type="EMBL" id="AMD00519.1"/>
    </source>
</evidence>
<dbReference type="InterPro" id="IPR012338">
    <property type="entry name" value="Beta-lactam/transpept-like"/>
</dbReference>
<reference evidence="6 7" key="1">
    <citation type="journal article" date="2016" name="Genome Announc.">
        <title>Draft Genome Sequence of 'Halomonas chromatireducens' Strain AGD 8-3, a Haloalkaliphilic Chromate- and Selenite-Reducing Gammaproteobacterium.</title>
        <authorList>
            <person name="Sharko F.S."/>
            <person name="Shapovalova A.A."/>
            <person name="Tsygankova S.V."/>
            <person name="Komova A.V."/>
            <person name="Boulygina E.S."/>
            <person name="Teslyuk A.B."/>
            <person name="Gotovtsev P.M."/>
            <person name="Namsaraev Z.B."/>
            <person name="Khijniak T.V."/>
            <person name="Nedoluzhko A.V."/>
            <person name="Vasilov R.G."/>
        </authorList>
    </citation>
    <scope>NUCLEOTIDE SEQUENCE [LARGE SCALE GENOMIC DNA]</scope>
    <source>
        <strain evidence="6 7">AGD 8-3</strain>
    </source>
</reference>
<sequence>MSRWILPPHLPLLALFAFSLLAAPLWAASGAGWTDRLEASVATVPAWAKRLDARLALLEAGFDGELGVHIWKLDNAGQEARYGWRDREPWYLASLVKVPVAIELMARVEAGSATLDDRLVLYESHYVDGAGPTNWAAPGSELTLRELLEPMLTVSDNTASDMLIDFLGLDSVNRRAQSLVKDPDGLGPITTLVDVRRHVYRQLHPDAFGLTGLDFIELRKLESDEQRLRWLARWLGVAHDSLQLTSLDDAFQAYYATDLNAGRLDAFADLLAALGEGRALGDEATAELLAILSRTSSGERRLKAGMGRDIRFAHKTGTQHRRTCDAGIASQGEESARQRAVIVACTRGVLNVARSEQMLAAVGRALYESGVFLDAP</sequence>
<keyword evidence="4" id="KW-0732">Signal</keyword>
<dbReference type="GO" id="GO:0008800">
    <property type="term" value="F:beta-lactamase activity"/>
    <property type="evidence" value="ECO:0007669"/>
    <property type="project" value="UniProtKB-EC"/>
</dbReference>
<dbReference type="Proteomes" id="UP000063387">
    <property type="component" value="Chromosome"/>
</dbReference>
<feature type="chain" id="PRO_5007140963" description="beta-lactamase" evidence="4">
    <location>
        <begin position="28"/>
        <end position="376"/>
    </location>
</feature>
<feature type="signal peptide" evidence="4">
    <location>
        <begin position="1"/>
        <end position="27"/>
    </location>
</feature>
<dbReference type="PANTHER" id="PTHR35333:SF3">
    <property type="entry name" value="BETA-LACTAMASE-TYPE TRANSPEPTIDASE FOLD CONTAINING PROTEIN"/>
    <property type="match status" value="1"/>
</dbReference>
<dbReference type="PANTHER" id="PTHR35333">
    <property type="entry name" value="BETA-LACTAMASE"/>
    <property type="match status" value="1"/>
</dbReference>
<organism evidence="6 7">
    <name type="scientific">Halomonas chromatireducens</name>
    <dbReference type="NCBI Taxonomy" id="507626"/>
    <lineage>
        <taxon>Bacteria</taxon>
        <taxon>Pseudomonadati</taxon>
        <taxon>Pseudomonadota</taxon>
        <taxon>Gammaproteobacteria</taxon>
        <taxon>Oceanospirillales</taxon>
        <taxon>Halomonadaceae</taxon>
        <taxon>Halomonas</taxon>
    </lineage>
</organism>
<evidence type="ECO:0000313" key="7">
    <source>
        <dbReference type="Proteomes" id="UP000063387"/>
    </source>
</evidence>
<dbReference type="RefSeq" id="WP_083517480.1">
    <property type="nucleotide sequence ID" value="NZ_CP014226.1"/>
</dbReference>
<evidence type="ECO:0000256" key="4">
    <source>
        <dbReference type="SAM" id="SignalP"/>
    </source>
</evidence>